<organism evidence="1 2">
    <name type="scientific">Dermacentor silvarum</name>
    <name type="common">Tick</name>
    <dbReference type="NCBI Taxonomy" id="543639"/>
    <lineage>
        <taxon>Eukaryota</taxon>
        <taxon>Metazoa</taxon>
        <taxon>Ecdysozoa</taxon>
        <taxon>Arthropoda</taxon>
        <taxon>Chelicerata</taxon>
        <taxon>Arachnida</taxon>
        <taxon>Acari</taxon>
        <taxon>Parasitiformes</taxon>
        <taxon>Ixodida</taxon>
        <taxon>Ixodoidea</taxon>
        <taxon>Ixodidae</taxon>
        <taxon>Rhipicephalinae</taxon>
        <taxon>Dermacentor</taxon>
    </lineage>
</organism>
<dbReference type="Proteomes" id="UP000821865">
    <property type="component" value="Chromosome 11"/>
</dbReference>
<protein>
    <submittedName>
        <fullName evidence="1">Uncharacterized protein</fullName>
    </submittedName>
</protein>
<comment type="caution">
    <text evidence="1">The sequence shown here is derived from an EMBL/GenBank/DDBJ whole genome shotgun (WGS) entry which is preliminary data.</text>
</comment>
<evidence type="ECO:0000313" key="2">
    <source>
        <dbReference type="Proteomes" id="UP000821865"/>
    </source>
</evidence>
<dbReference type="EMBL" id="CM023480">
    <property type="protein sequence ID" value="KAH7970325.1"/>
    <property type="molecule type" value="Genomic_DNA"/>
</dbReference>
<gene>
    <name evidence="1" type="ORF">HPB49_003770</name>
</gene>
<reference evidence="1" key="1">
    <citation type="submission" date="2020-05" db="EMBL/GenBank/DDBJ databases">
        <title>Large-scale comparative analyses of tick genomes elucidate their genetic diversity and vector capacities.</title>
        <authorList>
            <person name="Jia N."/>
            <person name="Wang J."/>
            <person name="Shi W."/>
            <person name="Du L."/>
            <person name="Sun Y."/>
            <person name="Zhan W."/>
            <person name="Jiang J."/>
            <person name="Wang Q."/>
            <person name="Zhang B."/>
            <person name="Ji P."/>
            <person name="Sakyi L.B."/>
            <person name="Cui X."/>
            <person name="Yuan T."/>
            <person name="Jiang B."/>
            <person name="Yang W."/>
            <person name="Lam T.T.-Y."/>
            <person name="Chang Q."/>
            <person name="Ding S."/>
            <person name="Wang X."/>
            <person name="Zhu J."/>
            <person name="Ruan X."/>
            <person name="Zhao L."/>
            <person name="Wei J."/>
            <person name="Que T."/>
            <person name="Du C."/>
            <person name="Cheng J."/>
            <person name="Dai P."/>
            <person name="Han X."/>
            <person name="Huang E."/>
            <person name="Gao Y."/>
            <person name="Liu J."/>
            <person name="Shao H."/>
            <person name="Ye R."/>
            <person name="Li L."/>
            <person name="Wei W."/>
            <person name="Wang X."/>
            <person name="Wang C."/>
            <person name="Yang T."/>
            <person name="Huo Q."/>
            <person name="Li W."/>
            <person name="Guo W."/>
            <person name="Chen H."/>
            <person name="Zhou L."/>
            <person name="Ni X."/>
            <person name="Tian J."/>
            <person name="Zhou Y."/>
            <person name="Sheng Y."/>
            <person name="Liu T."/>
            <person name="Pan Y."/>
            <person name="Xia L."/>
            <person name="Li J."/>
            <person name="Zhao F."/>
            <person name="Cao W."/>
        </authorList>
    </citation>
    <scope>NUCLEOTIDE SEQUENCE</scope>
    <source>
        <strain evidence="1">Dsil-2018</strain>
    </source>
</reference>
<evidence type="ECO:0000313" key="1">
    <source>
        <dbReference type="EMBL" id="KAH7970325.1"/>
    </source>
</evidence>
<sequence>MGRSIGDKADDQDRERVIGEAVDCVLKHAPRKNSGTAPLKKVVACLKKDALQVIQADKEDRHCSRAAMSSRGKYRAKTLKEKVEILREVDAGKQSKNEIAKKHDIPRSTLSTYIRNKKTIEDLYAAETFAKDWKRIRTAKHPDLEAALLAWIKEKRSQDIPLSGPIIVAKAADFALRLNVSDFAASDGTLKTM</sequence>
<name>A0ACB8DHW4_DERSI</name>
<keyword evidence="2" id="KW-1185">Reference proteome</keyword>
<proteinExistence type="predicted"/>
<accession>A0ACB8DHW4</accession>